<dbReference type="GO" id="GO:0034354">
    <property type="term" value="P:'de novo' NAD+ biosynthetic process from L-tryptophan"/>
    <property type="evidence" value="ECO:0007669"/>
    <property type="project" value="TreeGrafter"/>
</dbReference>
<evidence type="ECO:0000256" key="3">
    <source>
        <dbReference type="ARBA" id="ARBA00023004"/>
    </source>
</evidence>
<dbReference type="GO" id="GO:0005737">
    <property type="term" value="C:cytoplasm"/>
    <property type="evidence" value="ECO:0007669"/>
    <property type="project" value="TreeGrafter"/>
</dbReference>
<dbReference type="AlphaFoldDB" id="A0A8H5G3P3"/>
<dbReference type="InterPro" id="IPR037217">
    <property type="entry name" value="Trp/Indoleamine_2_3_dOase-like"/>
</dbReference>
<reference evidence="6 7" key="1">
    <citation type="journal article" date="2020" name="ISME J.">
        <title>Uncovering the hidden diversity of litter-decomposition mechanisms in mushroom-forming fungi.</title>
        <authorList>
            <person name="Floudas D."/>
            <person name="Bentzer J."/>
            <person name="Ahren D."/>
            <person name="Johansson T."/>
            <person name="Persson P."/>
            <person name="Tunlid A."/>
        </authorList>
    </citation>
    <scope>NUCLEOTIDE SEQUENCE [LARGE SCALE GENOMIC DNA]</scope>
    <source>
        <strain evidence="6 7">CBS 146.42</strain>
    </source>
</reference>
<name>A0A8H5G3P3_9AGAR</name>
<dbReference type="OrthoDB" id="540174at2759"/>
<dbReference type="EMBL" id="JAACJO010000005">
    <property type="protein sequence ID" value="KAF5357749.1"/>
    <property type="molecule type" value="Genomic_DNA"/>
</dbReference>
<dbReference type="PANTHER" id="PTHR28657:SF5">
    <property type="entry name" value="INDOLEAMINE 2,3-DIOXYGENASE"/>
    <property type="match status" value="1"/>
</dbReference>
<keyword evidence="5" id="KW-0732">Signal</keyword>
<feature type="signal peptide" evidence="5">
    <location>
        <begin position="1"/>
        <end position="15"/>
    </location>
</feature>
<proteinExistence type="inferred from homology"/>
<evidence type="ECO:0000256" key="4">
    <source>
        <dbReference type="PIRSR" id="PIRSR600898-1"/>
    </source>
</evidence>
<dbReference type="Proteomes" id="UP000559027">
    <property type="component" value="Unassembled WGS sequence"/>
</dbReference>
<feature type="chain" id="PRO_5034558274" description="Indoleamine 2,3-dioxygenase" evidence="5">
    <location>
        <begin position="16"/>
        <end position="472"/>
    </location>
</feature>
<evidence type="ECO:0000256" key="1">
    <source>
        <dbReference type="ARBA" id="ARBA00007119"/>
    </source>
</evidence>
<dbReference type="GO" id="GO:0019441">
    <property type="term" value="P:L-tryptophan catabolic process to kynurenine"/>
    <property type="evidence" value="ECO:0007669"/>
    <property type="project" value="InterPro"/>
</dbReference>
<organism evidence="6 7">
    <name type="scientific">Leucocoprinus leucothites</name>
    <dbReference type="NCBI Taxonomy" id="201217"/>
    <lineage>
        <taxon>Eukaryota</taxon>
        <taxon>Fungi</taxon>
        <taxon>Dikarya</taxon>
        <taxon>Basidiomycota</taxon>
        <taxon>Agaricomycotina</taxon>
        <taxon>Agaricomycetes</taxon>
        <taxon>Agaricomycetidae</taxon>
        <taxon>Agaricales</taxon>
        <taxon>Agaricineae</taxon>
        <taxon>Agaricaceae</taxon>
        <taxon>Leucocoprinus</taxon>
    </lineage>
</organism>
<evidence type="ECO:0000313" key="7">
    <source>
        <dbReference type="Proteomes" id="UP000559027"/>
    </source>
</evidence>
<keyword evidence="3 4" id="KW-0408">Iron</keyword>
<dbReference type="Gene3D" id="1.20.58.480">
    <property type="match status" value="1"/>
</dbReference>
<comment type="caution">
    <text evidence="6">The sequence shown here is derived from an EMBL/GenBank/DDBJ whole genome shotgun (WGS) entry which is preliminary data.</text>
</comment>
<evidence type="ECO:0000256" key="2">
    <source>
        <dbReference type="ARBA" id="ARBA00022723"/>
    </source>
</evidence>
<dbReference type="SUPFAM" id="SSF140959">
    <property type="entry name" value="Indolic compounds 2,3-dioxygenase-like"/>
    <property type="match status" value="1"/>
</dbReference>
<dbReference type="GO" id="GO:0046872">
    <property type="term" value="F:metal ion binding"/>
    <property type="evidence" value="ECO:0007669"/>
    <property type="project" value="UniProtKB-KW"/>
</dbReference>
<keyword evidence="4" id="KW-0349">Heme</keyword>
<gene>
    <name evidence="6" type="ORF">D9756_001442</name>
</gene>
<dbReference type="InterPro" id="IPR000898">
    <property type="entry name" value="Indolamine_dOase"/>
</dbReference>
<keyword evidence="2 4" id="KW-0479">Metal-binding</keyword>
<sequence length="472" mass="52592">MVLLQLLLSPPHAVGTLFDVVLSLYNSYFPHPPRLSLPDRRSLGDFDVDLHTGFFPPTPLPRLPPSFDLWENGLASATGRLCLGDDDSEEAKSKHVFGQTWRDDVGSWPLLSIAELETDLRLLQRAHYVLSWILHLYAHSVPIFPVPPEVVVVPKSIAVPLVEVSQLLGMAPVLTFADTVLWNYELINPAEPLSVTNIRFRHLFSGTEDEASFYRSSAKAELVGVEMLRVFDEYNRLSPNAGDYAAVSKVSRDLIRLSGIINEINEVIQSVRPTCDPHVFYWQIRPWYSGSGSDGPCWKYEGVPNDDELLRSGPSAGQSSVMHALDIFLGVDHQTIRKKGSVETKNQHSQFMEKMRLYMPKKHRDYLVSLSTSSQPIRELAKEESILRDPFNTAVAALQKLRSEHIKIACRYVVTMAHTQSAIGCPIASMWSRLQKDGSSGNALGTGGNTVTSLLKHGRDATRQTALPGRSI</sequence>
<protein>
    <recommendedName>
        <fullName evidence="8">Indoleamine 2,3-dioxygenase</fullName>
    </recommendedName>
</protein>
<evidence type="ECO:0000313" key="6">
    <source>
        <dbReference type="EMBL" id="KAF5357749.1"/>
    </source>
</evidence>
<comment type="similarity">
    <text evidence="1">Belongs to the indoleamine 2,3-dioxygenase family.</text>
</comment>
<keyword evidence="7" id="KW-1185">Reference proteome</keyword>
<accession>A0A8H5G3P3</accession>
<evidence type="ECO:0008006" key="8">
    <source>
        <dbReference type="Google" id="ProtNLM"/>
    </source>
</evidence>
<dbReference type="GO" id="GO:0033754">
    <property type="term" value="F:indoleamine 2,3-dioxygenase activity"/>
    <property type="evidence" value="ECO:0007669"/>
    <property type="project" value="TreeGrafter"/>
</dbReference>
<evidence type="ECO:0000256" key="5">
    <source>
        <dbReference type="SAM" id="SignalP"/>
    </source>
</evidence>
<dbReference type="GO" id="GO:0020037">
    <property type="term" value="F:heme binding"/>
    <property type="evidence" value="ECO:0007669"/>
    <property type="project" value="InterPro"/>
</dbReference>
<dbReference type="PANTHER" id="PTHR28657">
    <property type="entry name" value="INDOLEAMINE 2,3-DIOXYGENASE"/>
    <property type="match status" value="1"/>
</dbReference>
<dbReference type="Pfam" id="PF01231">
    <property type="entry name" value="IDO"/>
    <property type="match status" value="1"/>
</dbReference>
<feature type="binding site" description="proximal binding residue" evidence="4">
    <location>
        <position position="405"/>
    </location>
    <ligand>
        <name>heme b</name>
        <dbReference type="ChEBI" id="CHEBI:60344"/>
    </ligand>
    <ligandPart>
        <name>Fe</name>
        <dbReference type="ChEBI" id="CHEBI:18248"/>
    </ligandPart>
</feature>